<protein>
    <submittedName>
        <fullName evidence="12">Uncharacterized protein</fullName>
    </submittedName>
</protein>
<keyword evidence="10" id="KW-0175">Coiled coil</keyword>
<evidence type="ECO:0000313" key="12">
    <source>
        <dbReference type="EMBL" id="KNE59208.1"/>
    </source>
</evidence>
<evidence type="ECO:0000256" key="9">
    <source>
        <dbReference type="ARBA" id="ARBA00023328"/>
    </source>
</evidence>
<evidence type="ECO:0000256" key="1">
    <source>
        <dbReference type="ARBA" id="ARBA00004123"/>
    </source>
</evidence>
<keyword evidence="13" id="KW-1185">Reference proteome</keyword>
<dbReference type="AlphaFoldDB" id="A0A0L0S9C4"/>
<organism evidence="12 13">
    <name type="scientific">Allomyces macrogynus (strain ATCC 38327)</name>
    <name type="common">Allomyces javanicus var. macrogynus</name>
    <dbReference type="NCBI Taxonomy" id="578462"/>
    <lineage>
        <taxon>Eukaryota</taxon>
        <taxon>Fungi</taxon>
        <taxon>Fungi incertae sedis</taxon>
        <taxon>Blastocladiomycota</taxon>
        <taxon>Blastocladiomycetes</taxon>
        <taxon>Blastocladiales</taxon>
        <taxon>Blastocladiaceae</taxon>
        <taxon>Allomyces</taxon>
    </lineage>
</organism>
<keyword evidence="6" id="KW-0995">Kinetochore</keyword>
<feature type="region of interest" description="Disordered" evidence="11">
    <location>
        <begin position="1"/>
        <end position="43"/>
    </location>
</feature>
<dbReference type="Proteomes" id="UP000054350">
    <property type="component" value="Unassembled WGS sequence"/>
</dbReference>
<sequence length="236" mass="26151">MNHDDQISPAPEPASAFGPALRPRTPPPAADGPAHPLTSLLEPHDSRRSRNLVVAIDKYLAVSLDLISPANLEPIFAQLAHDQPELVEALTARLRASVEAKATAQLVEILESRQLRARLNTLDAMVQRAQVQRRPVPTTLDSHVMTPAQIDEAVRIATKRTHAEELRSKVDELEAKVALDRRKYEMLRQRFDQLVQRTNELRNRLRTTLSAQASIDLSGLESALANSDASDVPVPR</sequence>
<dbReference type="OrthoDB" id="10332509at2759"/>
<dbReference type="EMBL" id="GG745334">
    <property type="protein sequence ID" value="KNE59208.1"/>
    <property type="molecule type" value="Genomic_DNA"/>
</dbReference>
<evidence type="ECO:0000313" key="13">
    <source>
        <dbReference type="Proteomes" id="UP000054350"/>
    </source>
</evidence>
<keyword evidence="9" id="KW-0137">Centromere</keyword>
<proteinExistence type="predicted"/>
<keyword evidence="3" id="KW-0158">Chromosome</keyword>
<evidence type="ECO:0000256" key="2">
    <source>
        <dbReference type="ARBA" id="ARBA00004629"/>
    </source>
</evidence>
<accession>A0A0L0S9C4</accession>
<feature type="coiled-coil region" evidence="10">
    <location>
        <begin position="156"/>
        <end position="204"/>
    </location>
</feature>
<keyword evidence="7" id="KW-0539">Nucleus</keyword>
<dbReference type="GO" id="GO:0051301">
    <property type="term" value="P:cell division"/>
    <property type="evidence" value="ECO:0007669"/>
    <property type="project" value="UniProtKB-KW"/>
</dbReference>
<evidence type="ECO:0000256" key="8">
    <source>
        <dbReference type="ARBA" id="ARBA00023306"/>
    </source>
</evidence>
<dbReference type="GO" id="GO:0005634">
    <property type="term" value="C:nucleus"/>
    <property type="evidence" value="ECO:0007669"/>
    <property type="project" value="UniProtKB-SubCell"/>
</dbReference>
<dbReference type="Pfam" id="PF03980">
    <property type="entry name" value="Nnf1"/>
    <property type="match status" value="1"/>
</dbReference>
<gene>
    <name evidence="12" type="ORF">AMAG_03529</name>
</gene>
<name>A0A0L0S9C4_ALLM3</name>
<evidence type="ECO:0000256" key="11">
    <source>
        <dbReference type="SAM" id="MobiDB-lite"/>
    </source>
</evidence>
<evidence type="ECO:0000256" key="4">
    <source>
        <dbReference type="ARBA" id="ARBA00022618"/>
    </source>
</evidence>
<dbReference type="GO" id="GO:0000444">
    <property type="term" value="C:MIS12/MIND type complex"/>
    <property type="evidence" value="ECO:0007669"/>
    <property type="project" value="InterPro"/>
</dbReference>
<reference evidence="12 13" key="1">
    <citation type="submission" date="2009-11" db="EMBL/GenBank/DDBJ databases">
        <title>Annotation of Allomyces macrogynus ATCC 38327.</title>
        <authorList>
            <consortium name="The Broad Institute Genome Sequencing Platform"/>
            <person name="Russ C."/>
            <person name="Cuomo C."/>
            <person name="Burger G."/>
            <person name="Gray M.W."/>
            <person name="Holland P.W.H."/>
            <person name="King N."/>
            <person name="Lang F.B.F."/>
            <person name="Roger A.J."/>
            <person name="Ruiz-Trillo I."/>
            <person name="Young S.K."/>
            <person name="Zeng Q."/>
            <person name="Gargeya S."/>
            <person name="Fitzgerald M."/>
            <person name="Haas B."/>
            <person name="Abouelleil A."/>
            <person name="Alvarado L."/>
            <person name="Arachchi H.M."/>
            <person name="Berlin A."/>
            <person name="Chapman S.B."/>
            <person name="Gearin G."/>
            <person name="Goldberg J."/>
            <person name="Griggs A."/>
            <person name="Gujja S."/>
            <person name="Hansen M."/>
            <person name="Heiman D."/>
            <person name="Howarth C."/>
            <person name="Larimer J."/>
            <person name="Lui A."/>
            <person name="MacDonald P.J.P."/>
            <person name="McCowen C."/>
            <person name="Montmayeur A."/>
            <person name="Murphy C."/>
            <person name="Neiman D."/>
            <person name="Pearson M."/>
            <person name="Priest M."/>
            <person name="Roberts A."/>
            <person name="Saif S."/>
            <person name="Shea T."/>
            <person name="Sisk P."/>
            <person name="Stolte C."/>
            <person name="Sykes S."/>
            <person name="Wortman J."/>
            <person name="Nusbaum C."/>
            <person name="Birren B."/>
        </authorList>
    </citation>
    <scope>NUCLEOTIDE SEQUENCE [LARGE SCALE GENOMIC DNA]</scope>
    <source>
        <strain evidence="12 13">ATCC 38327</strain>
    </source>
</reference>
<comment type="subcellular location">
    <subcellularLocation>
        <location evidence="2">Chromosome</location>
        <location evidence="2">Centromere</location>
        <location evidence="2">Kinetochore</location>
    </subcellularLocation>
    <subcellularLocation>
        <location evidence="1">Nucleus</location>
    </subcellularLocation>
</comment>
<reference evidence="13" key="2">
    <citation type="submission" date="2009-11" db="EMBL/GenBank/DDBJ databases">
        <title>The Genome Sequence of Allomyces macrogynus strain ATCC 38327.</title>
        <authorList>
            <consortium name="The Broad Institute Genome Sequencing Platform"/>
            <person name="Russ C."/>
            <person name="Cuomo C."/>
            <person name="Shea T."/>
            <person name="Young S.K."/>
            <person name="Zeng Q."/>
            <person name="Koehrsen M."/>
            <person name="Haas B."/>
            <person name="Borodovsky M."/>
            <person name="Guigo R."/>
            <person name="Alvarado L."/>
            <person name="Berlin A."/>
            <person name="Borenstein D."/>
            <person name="Chen Z."/>
            <person name="Engels R."/>
            <person name="Freedman E."/>
            <person name="Gellesch M."/>
            <person name="Goldberg J."/>
            <person name="Griggs A."/>
            <person name="Gujja S."/>
            <person name="Heiman D."/>
            <person name="Hepburn T."/>
            <person name="Howarth C."/>
            <person name="Jen D."/>
            <person name="Larson L."/>
            <person name="Lewis B."/>
            <person name="Mehta T."/>
            <person name="Park D."/>
            <person name="Pearson M."/>
            <person name="Roberts A."/>
            <person name="Saif S."/>
            <person name="Shenoy N."/>
            <person name="Sisk P."/>
            <person name="Stolte C."/>
            <person name="Sykes S."/>
            <person name="Walk T."/>
            <person name="White J."/>
            <person name="Yandava C."/>
            <person name="Burger G."/>
            <person name="Gray M.W."/>
            <person name="Holland P.W.H."/>
            <person name="King N."/>
            <person name="Lang F.B.F."/>
            <person name="Roger A.J."/>
            <person name="Ruiz-Trillo I."/>
            <person name="Lander E."/>
            <person name="Nusbaum C."/>
        </authorList>
    </citation>
    <scope>NUCLEOTIDE SEQUENCE [LARGE SCALE GENOMIC DNA]</scope>
    <source>
        <strain evidence="13">ATCC 38327</strain>
    </source>
</reference>
<keyword evidence="8" id="KW-0131">Cell cycle</keyword>
<evidence type="ECO:0000256" key="5">
    <source>
        <dbReference type="ARBA" id="ARBA00022776"/>
    </source>
</evidence>
<evidence type="ECO:0000256" key="3">
    <source>
        <dbReference type="ARBA" id="ARBA00022454"/>
    </source>
</evidence>
<keyword evidence="5" id="KW-0498">Mitosis</keyword>
<evidence type="ECO:0000256" key="7">
    <source>
        <dbReference type="ARBA" id="ARBA00023242"/>
    </source>
</evidence>
<evidence type="ECO:0000256" key="6">
    <source>
        <dbReference type="ARBA" id="ARBA00022838"/>
    </source>
</evidence>
<dbReference type="VEuPathDB" id="FungiDB:AMAG_03529"/>
<keyword evidence="4" id="KW-0132">Cell division</keyword>
<dbReference type="InterPro" id="IPR007128">
    <property type="entry name" value="PMF1/Nnf1"/>
</dbReference>
<evidence type="ECO:0000256" key="10">
    <source>
        <dbReference type="SAM" id="Coils"/>
    </source>
</evidence>